<keyword evidence="2" id="KW-1185">Reference proteome</keyword>
<protein>
    <recommendedName>
        <fullName evidence="3">FBD domain-containing protein</fullName>
    </recommendedName>
</protein>
<accession>A0AAN8TKG6</accession>
<dbReference type="EMBL" id="JBANQN010000005">
    <property type="protein sequence ID" value="KAK6788745.1"/>
    <property type="molecule type" value="Genomic_DNA"/>
</dbReference>
<reference evidence="1 2" key="1">
    <citation type="submission" date="2024-02" db="EMBL/GenBank/DDBJ databases">
        <title>de novo genome assembly of Solanum bulbocastanum strain 11H21.</title>
        <authorList>
            <person name="Hosaka A.J."/>
        </authorList>
    </citation>
    <scope>NUCLEOTIDE SEQUENCE [LARGE SCALE GENOMIC DNA]</scope>
    <source>
        <tissue evidence="1">Young leaves</tissue>
    </source>
</reference>
<evidence type="ECO:0000313" key="1">
    <source>
        <dbReference type="EMBL" id="KAK6788745.1"/>
    </source>
</evidence>
<comment type="caution">
    <text evidence="1">The sequence shown here is derived from an EMBL/GenBank/DDBJ whole genome shotgun (WGS) entry which is preliminary data.</text>
</comment>
<organism evidence="1 2">
    <name type="scientific">Solanum bulbocastanum</name>
    <name type="common">Wild potato</name>
    <dbReference type="NCBI Taxonomy" id="147425"/>
    <lineage>
        <taxon>Eukaryota</taxon>
        <taxon>Viridiplantae</taxon>
        <taxon>Streptophyta</taxon>
        <taxon>Embryophyta</taxon>
        <taxon>Tracheophyta</taxon>
        <taxon>Spermatophyta</taxon>
        <taxon>Magnoliopsida</taxon>
        <taxon>eudicotyledons</taxon>
        <taxon>Gunneridae</taxon>
        <taxon>Pentapetalae</taxon>
        <taxon>asterids</taxon>
        <taxon>lamiids</taxon>
        <taxon>Solanales</taxon>
        <taxon>Solanaceae</taxon>
        <taxon>Solanoideae</taxon>
        <taxon>Solaneae</taxon>
        <taxon>Solanum</taxon>
    </lineage>
</organism>
<evidence type="ECO:0008006" key="3">
    <source>
        <dbReference type="Google" id="ProtNLM"/>
    </source>
</evidence>
<dbReference type="Proteomes" id="UP001371456">
    <property type="component" value="Unassembled WGS sequence"/>
</dbReference>
<proteinExistence type="predicted"/>
<name>A0AAN8TKG6_SOLBU</name>
<evidence type="ECO:0000313" key="2">
    <source>
        <dbReference type="Proteomes" id="UP001371456"/>
    </source>
</evidence>
<gene>
    <name evidence="1" type="ORF">RDI58_012543</name>
</gene>
<sequence length="302" mass="34415">MLLLSRKGVTDLTLRNQSNALYKLPSCMNDIELEGLSLFNCIFKPPCDFRGFHKLKNLTLLQVVLELNDVTSFLWMPYLMNLQVRACTGFPDSKLYAPRLSEIFFLTMTTENLELSHFMDCLKLKTVILVSYYLKSFATEAERLPAYPNSLNAITLFEFDFDDEDQIFSLLQLLRVSLNLDVLHLVLSLKKKTDGMEVNIVNHFEGPAYRTLGVLHKLQRLIVKNFHGSKIEMFFVKFIFVSAPLLLKTVIHEDAESVDESQSLKISELLGFPRASPKLKMHVNRRSNTSILTPDGSSQVGG</sequence>
<dbReference type="AlphaFoldDB" id="A0AAN8TKG6"/>